<dbReference type="Proteomes" id="UP000682843">
    <property type="component" value="Chromosome"/>
</dbReference>
<evidence type="ECO:0000313" key="2">
    <source>
        <dbReference type="EMBL" id="QUS39066.1"/>
    </source>
</evidence>
<feature type="region of interest" description="Disordered" evidence="1">
    <location>
        <begin position="365"/>
        <end position="387"/>
    </location>
</feature>
<reference evidence="2 3" key="1">
    <citation type="submission" date="2019-02" db="EMBL/GenBank/DDBJ databases">
        <title>Emended description of the genus Rhodopseudomonas and description of Rhodopseudomonas albus sp. nov., a non-phototrophic, heavy-metal-tolerant bacterium isolated from garden soil.</title>
        <authorList>
            <person name="Bao Z."/>
            <person name="Cao W.W."/>
            <person name="Sato Y."/>
            <person name="Nishizawa T."/>
            <person name="Zhao J."/>
            <person name="Guo Y."/>
            <person name="Ohta H."/>
        </authorList>
    </citation>
    <scope>NUCLEOTIDE SEQUENCE [LARGE SCALE GENOMIC DNA]</scope>
    <source>
        <strain evidence="2 3">SK50-23</strain>
    </source>
</reference>
<evidence type="ECO:0008006" key="4">
    <source>
        <dbReference type="Google" id="ProtNLM"/>
    </source>
</evidence>
<proteinExistence type="predicted"/>
<organism evidence="2 3">
    <name type="scientific">Tardiphaga alba</name>
    <dbReference type="NCBI Taxonomy" id="340268"/>
    <lineage>
        <taxon>Bacteria</taxon>
        <taxon>Pseudomonadati</taxon>
        <taxon>Pseudomonadota</taxon>
        <taxon>Alphaproteobacteria</taxon>
        <taxon>Hyphomicrobiales</taxon>
        <taxon>Nitrobacteraceae</taxon>
        <taxon>Tardiphaga</taxon>
    </lineage>
</organism>
<protein>
    <recommendedName>
        <fullName evidence="4">Phage tail tape measure protein</fullName>
    </recommendedName>
</protein>
<evidence type="ECO:0000256" key="1">
    <source>
        <dbReference type="SAM" id="MobiDB-lite"/>
    </source>
</evidence>
<keyword evidence="3" id="KW-1185">Reference proteome</keyword>
<gene>
    <name evidence="2" type="ORF">RPMA_09640</name>
</gene>
<sequence>MQFWFGCSWEMKSMALNIPVRANLDDFKRAMNETTSLANGATRKIAQQFLNMNGEIAATAGAAGARWALAWAGKIALVIGTFKLMSDMVGAVGDQIQRMSEIADKAQSTGFSPEFWQNWVAGAKGAKDKIESFEGALQNAFQALKPILNPNWSVWDDGVKKVTAVEEAMRGMRELFSTDQDFSGFQLFKDAQNQDQQVAAVLTYMKQLKAIGQDVAALDLADKLFGSSFADKVRTNQVSIDTMLDNIRTKSPDAFSNELVLRAKEIDSQLKNAWHTIDQNLHPSMETLDSIALSLKSTWADIVDLMAKASTLLNPNLTGSNSVAVALSATGEPGLQTPILNGEVTQDQKVTAEPTRVEITGGREQVPLPRRRPNDIPKPDNQVGGVDRFGTSADSAERRIAALQAEAAAVDLGTAAREKSRLAAQLETLAKQANAAAGLGENVVTQQQRDRINEVADAYGKAAQGLEKAKIASDISFGAQTAFMSPEDVAIAQQLKGLYGNDVPAALASTEAAAIRANNAMREIASTGRQELSAFMVDFKNNLMTSSSAWDAFAKAGASALNSISDRLMKMAADNLWQNAFGGGKGLMSLFGLGSGGGSELLNWGTSSFIGPTFSDGGFTGPGGKFEPAGVVHRGEYVFDADSTRRIGVQNLERLRGYADGGLVGGSSPSIVPAAGESRAVTVSITQHNTFTNADPGSEARMRAALEQTKNQAVREAVREVSKISGTTPNYSRGVR</sequence>
<evidence type="ECO:0000313" key="3">
    <source>
        <dbReference type="Proteomes" id="UP000682843"/>
    </source>
</evidence>
<dbReference type="EMBL" id="CP036498">
    <property type="protein sequence ID" value="QUS39066.1"/>
    <property type="molecule type" value="Genomic_DNA"/>
</dbReference>
<dbReference type="RefSeq" id="WP_211912610.1">
    <property type="nucleotide sequence ID" value="NZ_CP036498.1"/>
</dbReference>
<accession>A0ABX8A6Y5</accession>
<name>A0ABX8A6Y5_9BRAD</name>